<feature type="non-terminal residue" evidence="1">
    <location>
        <position position="1"/>
    </location>
</feature>
<organism evidence="1">
    <name type="scientific">marine sediment metagenome</name>
    <dbReference type="NCBI Taxonomy" id="412755"/>
    <lineage>
        <taxon>unclassified sequences</taxon>
        <taxon>metagenomes</taxon>
        <taxon>ecological metagenomes</taxon>
    </lineage>
</organism>
<gene>
    <name evidence="1" type="ORF">S06H3_05466</name>
</gene>
<accession>X1LID5</accession>
<name>X1LID5_9ZZZZ</name>
<protein>
    <submittedName>
        <fullName evidence="1">Uncharacterized protein</fullName>
    </submittedName>
</protein>
<dbReference type="EMBL" id="BARV01002030">
    <property type="protein sequence ID" value="GAI02125.1"/>
    <property type="molecule type" value="Genomic_DNA"/>
</dbReference>
<proteinExistence type="predicted"/>
<dbReference type="AlphaFoldDB" id="X1LID5"/>
<evidence type="ECO:0000313" key="1">
    <source>
        <dbReference type="EMBL" id="GAI02125.1"/>
    </source>
</evidence>
<sequence>TANTTRNYFLKKEGFFKSFVVLVLRYRKIGKH</sequence>
<reference evidence="1" key="1">
    <citation type="journal article" date="2014" name="Front. Microbiol.">
        <title>High frequency of phylogenetically diverse reductive dehalogenase-homologous genes in deep subseafloor sedimentary metagenomes.</title>
        <authorList>
            <person name="Kawai M."/>
            <person name="Futagami T."/>
            <person name="Toyoda A."/>
            <person name="Takaki Y."/>
            <person name="Nishi S."/>
            <person name="Hori S."/>
            <person name="Arai W."/>
            <person name="Tsubouchi T."/>
            <person name="Morono Y."/>
            <person name="Uchiyama I."/>
            <person name="Ito T."/>
            <person name="Fujiyama A."/>
            <person name="Inagaki F."/>
            <person name="Takami H."/>
        </authorList>
    </citation>
    <scope>NUCLEOTIDE SEQUENCE</scope>
    <source>
        <strain evidence="1">Expedition CK06-06</strain>
    </source>
</reference>
<comment type="caution">
    <text evidence="1">The sequence shown here is derived from an EMBL/GenBank/DDBJ whole genome shotgun (WGS) entry which is preliminary data.</text>
</comment>